<sequence>MRATAGRRSPSALAAALSAAAPGRTGGKDIGTAGWNRIRESGWIWVIRVDGLTIAGKLTDIRLTVQPGELVAVVGSRGSGKSTLVRALVGLVPPDGGTVTVGGHPAGSDAGRALVGAASEAWGLMERLTVWENLNTFARLRGAPRDRAAALLNRLDLGGRRDVRVDRLTPGEAARLRLACALVHDPSVLFLDEPAGDIDSESASLIAFTVAQEAEAGKTVLVMTFGDPRILGVTSRICYLEGGRLVEPEAAAAGEPAPPSAVRRPVPHVAARKGDRVLLFRPEEIRFAYARDKAVYIETPEGTCGVSFTLAELEERLADSGFFRSHKAYLVNLAYVREIAAWTRDSYSLILKDGEEVPLSKHRAHELRVRLNG</sequence>
<evidence type="ECO:0000256" key="1">
    <source>
        <dbReference type="ARBA" id="ARBA00005417"/>
    </source>
</evidence>
<evidence type="ECO:0000313" key="7">
    <source>
        <dbReference type="EMBL" id="MBY6274718.1"/>
    </source>
</evidence>
<gene>
    <name evidence="7" type="ORF">CWE10_00655</name>
</gene>
<evidence type="ECO:0000256" key="2">
    <source>
        <dbReference type="ARBA" id="ARBA00022448"/>
    </source>
</evidence>
<dbReference type="InterPro" id="IPR012046">
    <property type="entry name" value="LytTR_ABC"/>
</dbReference>
<evidence type="ECO:0000256" key="4">
    <source>
        <dbReference type="ARBA" id="ARBA00022840"/>
    </source>
</evidence>
<keyword evidence="3" id="KW-0547">Nucleotide-binding</keyword>
<reference evidence="7" key="1">
    <citation type="submission" date="2017-11" db="EMBL/GenBank/DDBJ databases">
        <title>Three new genomes from thermophilic consortium.</title>
        <authorList>
            <person name="Quaggio R."/>
            <person name="Amgarten D."/>
            <person name="Setubal J.C."/>
        </authorList>
    </citation>
    <scope>NUCLEOTIDE SEQUENCE</scope>
    <source>
        <strain evidence="7">ZCTH01-B2</strain>
    </source>
</reference>
<dbReference type="InterPro" id="IPR007492">
    <property type="entry name" value="LytTR_DNA-bd_dom"/>
</dbReference>
<evidence type="ECO:0000256" key="3">
    <source>
        <dbReference type="ARBA" id="ARBA00022741"/>
    </source>
</evidence>
<evidence type="ECO:0000259" key="5">
    <source>
        <dbReference type="PROSITE" id="PS50893"/>
    </source>
</evidence>
<dbReference type="PANTHER" id="PTHR43335">
    <property type="entry name" value="ABC TRANSPORTER, ATP-BINDING PROTEIN"/>
    <property type="match status" value="1"/>
</dbReference>
<dbReference type="AlphaFoldDB" id="A0A953LEY9"/>
<accession>A0A953LEY9</accession>
<dbReference type="Gene3D" id="2.40.50.1020">
    <property type="entry name" value="LytTr DNA-binding domain"/>
    <property type="match status" value="1"/>
</dbReference>
<feature type="domain" description="ABC transporter" evidence="5">
    <location>
        <begin position="38"/>
        <end position="267"/>
    </location>
</feature>
<protein>
    <recommendedName>
        <fullName evidence="9">ABC transporter ATP-binding protein</fullName>
    </recommendedName>
</protein>
<keyword evidence="4" id="KW-0067">ATP-binding</keyword>
<dbReference type="PROSITE" id="PS50893">
    <property type="entry name" value="ABC_TRANSPORTER_2"/>
    <property type="match status" value="1"/>
</dbReference>
<dbReference type="PROSITE" id="PS50930">
    <property type="entry name" value="HTH_LYTTR"/>
    <property type="match status" value="1"/>
</dbReference>
<evidence type="ECO:0008006" key="9">
    <source>
        <dbReference type="Google" id="ProtNLM"/>
    </source>
</evidence>
<comment type="caution">
    <text evidence="7">The sequence shown here is derived from an EMBL/GenBank/DDBJ whole genome shotgun (WGS) entry which is preliminary data.</text>
</comment>
<dbReference type="Gene3D" id="3.40.50.300">
    <property type="entry name" value="P-loop containing nucleotide triphosphate hydrolases"/>
    <property type="match status" value="1"/>
</dbReference>
<feature type="domain" description="HTH LytTR-type" evidence="6">
    <location>
        <begin position="269"/>
        <end position="373"/>
    </location>
</feature>
<dbReference type="GO" id="GO:0016887">
    <property type="term" value="F:ATP hydrolysis activity"/>
    <property type="evidence" value="ECO:0007669"/>
    <property type="project" value="InterPro"/>
</dbReference>
<keyword evidence="2" id="KW-0813">Transport</keyword>
<dbReference type="SMART" id="SM00850">
    <property type="entry name" value="LytTR"/>
    <property type="match status" value="1"/>
</dbReference>
<dbReference type="Pfam" id="PF04397">
    <property type="entry name" value="LytTR"/>
    <property type="match status" value="1"/>
</dbReference>
<dbReference type="Pfam" id="PF00005">
    <property type="entry name" value="ABC_tran"/>
    <property type="match status" value="1"/>
</dbReference>
<name>A0A953LEY9_SYMTR</name>
<evidence type="ECO:0000259" key="6">
    <source>
        <dbReference type="PROSITE" id="PS50930"/>
    </source>
</evidence>
<dbReference type="GO" id="GO:0005524">
    <property type="term" value="F:ATP binding"/>
    <property type="evidence" value="ECO:0007669"/>
    <property type="project" value="UniProtKB-KW"/>
</dbReference>
<dbReference type="PIRSF" id="PIRSF036612">
    <property type="entry name" value="ABC_ATP_LytTR"/>
    <property type="match status" value="1"/>
</dbReference>
<organism evidence="7 8">
    <name type="scientific">Symbiobacterium thermophilum</name>
    <dbReference type="NCBI Taxonomy" id="2734"/>
    <lineage>
        <taxon>Bacteria</taxon>
        <taxon>Bacillati</taxon>
        <taxon>Bacillota</taxon>
        <taxon>Clostridia</taxon>
        <taxon>Eubacteriales</taxon>
        <taxon>Symbiobacteriaceae</taxon>
        <taxon>Symbiobacterium</taxon>
    </lineage>
</organism>
<dbReference type="SUPFAM" id="SSF52540">
    <property type="entry name" value="P-loop containing nucleoside triphosphate hydrolases"/>
    <property type="match status" value="1"/>
</dbReference>
<dbReference type="EMBL" id="PIUK01000002">
    <property type="protein sequence ID" value="MBY6274718.1"/>
    <property type="molecule type" value="Genomic_DNA"/>
</dbReference>
<dbReference type="InterPro" id="IPR003593">
    <property type="entry name" value="AAA+_ATPase"/>
</dbReference>
<dbReference type="Proteomes" id="UP000732377">
    <property type="component" value="Unassembled WGS sequence"/>
</dbReference>
<dbReference type="InterPro" id="IPR027417">
    <property type="entry name" value="P-loop_NTPase"/>
</dbReference>
<dbReference type="GO" id="GO:0003677">
    <property type="term" value="F:DNA binding"/>
    <property type="evidence" value="ECO:0007669"/>
    <property type="project" value="InterPro"/>
</dbReference>
<dbReference type="SMART" id="SM00382">
    <property type="entry name" value="AAA"/>
    <property type="match status" value="1"/>
</dbReference>
<proteinExistence type="inferred from homology"/>
<evidence type="ECO:0000313" key="8">
    <source>
        <dbReference type="Proteomes" id="UP000732377"/>
    </source>
</evidence>
<dbReference type="InterPro" id="IPR003439">
    <property type="entry name" value="ABC_transporter-like_ATP-bd"/>
</dbReference>
<comment type="similarity">
    <text evidence="1">Belongs to the ABC transporter superfamily.</text>
</comment>